<reference evidence="2" key="1">
    <citation type="submission" date="2016-08" db="EMBL/GenBank/DDBJ databases">
        <authorList>
            <person name="Yan J."/>
        </authorList>
    </citation>
    <scope>NUCLEOTIDE SEQUENCE</scope>
    <source>
        <strain evidence="2">CSS-01s</strain>
    </source>
</reference>
<evidence type="ECO:0000313" key="3">
    <source>
        <dbReference type="Proteomes" id="UP000325902"/>
    </source>
</evidence>
<dbReference type="AlphaFoldDB" id="A0A5N5D5P3"/>
<dbReference type="OrthoDB" id="4500473at2759"/>
<proteinExistence type="predicted"/>
<organism evidence="1 3">
    <name type="scientific">Lasiodiplodia theobromae</name>
    <dbReference type="NCBI Taxonomy" id="45133"/>
    <lineage>
        <taxon>Eukaryota</taxon>
        <taxon>Fungi</taxon>
        <taxon>Dikarya</taxon>
        <taxon>Ascomycota</taxon>
        <taxon>Pezizomycotina</taxon>
        <taxon>Dothideomycetes</taxon>
        <taxon>Dothideomycetes incertae sedis</taxon>
        <taxon>Botryosphaeriales</taxon>
        <taxon>Botryosphaeriaceae</taxon>
        <taxon>Lasiodiplodia</taxon>
    </lineage>
</organism>
<dbReference type="EMBL" id="VCHE01000074">
    <property type="protein sequence ID" value="KAB2572620.1"/>
    <property type="molecule type" value="Genomic_DNA"/>
</dbReference>
<dbReference type="Proteomes" id="UP000325902">
    <property type="component" value="Unassembled WGS sequence"/>
</dbReference>
<name>A0A5N5D5P3_9PEZI</name>
<dbReference type="EMBL" id="MDYX01000040">
    <property type="protein sequence ID" value="KAF9630390.1"/>
    <property type="molecule type" value="Genomic_DNA"/>
</dbReference>
<accession>A0A5N5D5P3</accession>
<evidence type="ECO:0000313" key="2">
    <source>
        <dbReference type="EMBL" id="KAF9630390.1"/>
    </source>
</evidence>
<reference evidence="1 3" key="3">
    <citation type="journal article" date="2019" name="Sci. Rep.">
        <title>A multi-omics analysis of the grapevine pathogen Lasiodiplodia theobromae reveals that temperature affects the expression of virulence- and pathogenicity-related genes.</title>
        <authorList>
            <person name="Felix C."/>
            <person name="Meneses R."/>
            <person name="Goncalves M.F.M."/>
            <person name="Tilleman L."/>
            <person name="Duarte A.S."/>
            <person name="Jorrin-Novo J.V."/>
            <person name="Van de Peer Y."/>
            <person name="Deforce D."/>
            <person name="Van Nieuwerburgh F."/>
            <person name="Esteves A.C."/>
            <person name="Alves A."/>
        </authorList>
    </citation>
    <scope>NUCLEOTIDE SEQUENCE [LARGE SCALE GENOMIC DNA]</scope>
    <source>
        <strain evidence="1 3">LA-SOL3</strain>
    </source>
</reference>
<gene>
    <name evidence="2" type="ORF">BFW01_g952</name>
    <name evidence="1" type="ORF">DBV05_g8702</name>
</gene>
<evidence type="ECO:0000313" key="1">
    <source>
        <dbReference type="EMBL" id="KAB2572620.1"/>
    </source>
</evidence>
<reference evidence="2" key="2">
    <citation type="journal article" date="2018" name="DNA Res.">
        <title>Comparative genome and transcriptome analyses reveal adaptations to opportunistic infections in woody plant degrading pathogens of Botryosphaeriaceae.</title>
        <authorList>
            <person name="Yan J.Y."/>
            <person name="Zhao W.S."/>
            <person name="Chen Z."/>
            <person name="Xing Q.K."/>
            <person name="Zhang W."/>
            <person name="Chethana K.W.T."/>
            <person name="Xue M.F."/>
            <person name="Xu J.P."/>
            <person name="Phillips A.J.L."/>
            <person name="Wang Y."/>
            <person name="Liu J.H."/>
            <person name="Liu M."/>
            <person name="Zhou Y."/>
            <person name="Jayawardena R.S."/>
            <person name="Manawasinghe I.S."/>
            <person name="Huang J.B."/>
            <person name="Qiao G.H."/>
            <person name="Fu C.Y."/>
            <person name="Guo F.F."/>
            <person name="Dissanayake A.J."/>
            <person name="Peng Y.L."/>
            <person name="Hyde K.D."/>
            <person name="Li X.H."/>
        </authorList>
    </citation>
    <scope>NUCLEOTIDE SEQUENCE</scope>
    <source>
        <strain evidence="2">CSS-01s</strain>
    </source>
</reference>
<protein>
    <submittedName>
        <fullName evidence="1">Uncharacterized protein</fullName>
    </submittedName>
</protein>
<sequence>MSNQRKVYFFAPTWDYAPDGGPIQLGNIVTSPKKPADPLNTHFHSKPPDKSLFPPTQKYNFTWSKERHQSGKFGIWSNFLDFISLKFGISRETSGGGFYQFERIETREFMPTVEYLREQLASPMVARYLETGEPVYMITAVKAVYGAKAKETIAKKIAVSAEFKAPIGGARSGASGSVGPGFEAKVAFDGSSPFVFAFRLRKVILRRKKDISVEEHTKKTMFGLAEPQVADFMPFCVEGVANSDATADAFDLDDGKEAIDDENEQCICVVPSRVGRTVPSRVGRTVPRFPSKEKERYSEIVFPIETIEQVLEHQHFGRLRRLLTHNFRSVTEGHYR</sequence>
<dbReference type="Proteomes" id="UP000627934">
    <property type="component" value="Unassembled WGS sequence"/>
</dbReference>
<comment type="caution">
    <text evidence="1">The sequence shown here is derived from an EMBL/GenBank/DDBJ whole genome shotgun (WGS) entry which is preliminary data.</text>
</comment>
<keyword evidence="3" id="KW-1185">Reference proteome</keyword>